<evidence type="ECO:0000313" key="1">
    <source>
        <dbReference type="EMBL" id="MBD2565673.1"/>
    </source>
</evidence>
<dbReference type="EMBL" id="JACJTE010000102">
    <property type="protein sequence ID" value="MBD2565673.1"/>
    <property type="molecule type" value="Genomic_DNA"/>
</dbReference>
<reference evidence="1 2" key="1">
    <citation type="journal article" date="2020" name="ISME J.">
        <title>Comparative genomics reveals insights into cyanobacterial evolution and habitat adaptation.</title>
        <authorList>
            <person name="Chen M.Y."/>
            <person name="Teng W.K."/>
            <person name="Zhao L."/>
            <person name="Hu C.X."/>
            <person name="Zhou Y.K."/>
            <person name="Han B.P."/>
            <person name="Song L.R."/>
            <person name="Shu W.S."/>
        </authorList>
    </citation>
    <scope>NUCLEOTIDE SEQUENCE [LARGE SCALE GENOMIC DNA]</scope>
    <source>
        <strain evidence="1 2">FACHB-391</strain>
    </source>
</reference>
<dbReference type="Proteomes" id="UP000604661">
    <property type="component" value="Unassembled WGS sequence"/>
</dbReference>
<evidence type="ECO:0000313" key="2">
    <source>
        <dbReference type="Proteomes" id="UP000604661"/>
    </source>
</evidence>
<gene>
    <name evidence="1" type="ORF">H6G95_34955</name>
</gene>
<protein>
    <submittedName>
        <fullName evidence="1">Uncharacterized protein</fullName>
    </submittedName>
</protein>
<proteinExistence type="predicted"/>
<sequence length="85" mass="9487">MGISTHYRCKNGDGTLRSQSRNQRLLATKVAAIERVEDGVDAVKELLSTLTIDECCGVMLEFEDLDPNKFAQLVADAPDWVEWMA</sequence>
<comment type="caution">
    <text evidence="1">The sequence shown here is derived from an EMBL/GenBank/DDBJ whole genome shotgun (WGS) entry which is preliminary data.</text>
</comment>
<keyword evidence="2" id="KW-1185">Reference proteome</keyword>
<accession>A0ABR8F813</accession>
<name>A0ABR8F813_NOSLI</name>
<organism evidence="1 2">
    <name type="scientific">Nostoc linckia FACHB-391</name>
    <dbReference type="NCBI Taxonomy" id="2692906"/>
    <lineage>
        <taxon>Bacteria</taxon>
        <taxon>Bacillati</taxon>
        <taxon>Cyanobacteriota</taxon>
        <taxon>Cyanophyceae</taxon>
        <taxon>Nostocales</taxon>
        <taxon>Nostocaceae</taxon>
        <taxon>Nostoc</taxon>
    </lineage>
</organism>